<evidence type="ECO:0000259" key="1">
    <source>
        <dbReference type="Pfam" id="PF12937"/>
    </source>
</evidence>
<dbReference type="Gene3D" id="1.20.1280.50">
    <property type="match status" value="1"/>
</dbReference>
<dbReference type="EMBL" id="MU155166">
    <property type="protein sequence ID" value="KAF9482391.1"/>
    <property type="molecule type" value="Genomic_DNA"/>
</dbReference>
<keyword evidence="3" id="KW-1185">Reference proteome</keyword>
<proteinExistence type="predicted"/>
<dbReference type="AlphaFoldDB" id="A0A9P6CW09"/>
<gene>
    <name evidence="2" type="ORF">BDN70DRAFT_436716</name>
</gene>
<reference evidence="2" key="1">
    <citation type="submission" date="2020-11" db="EMBL/GenBank/DDBJ databases">
        <authorList>
            <consortium name="DOE Joint Genome Institute"/>
            <person name="Ahrendt S."/>
            <person name="Riley R."/>
            <person name="Andreopoulos W."/>
            <person name="Labutti K."/>
            <person name="Pangilinan J."/>
            <person name="Ruiz-Duenas F.J."/>
            <person name="Barrasa J.M."/>
            <person name="Sanchez-Garcia M."/>
            <person name="Camarero S."/>
            <person name="Miyauchi S."/>
            <person name="Serrano A."/>
            <person name="Linde D."/>
            <person name="Babiker R."/>
            <person name="Drula E."/>
            <person name="Ayuso-Fernandez I."/>
            <person name="Pacheco R."/>
            <person name="Padilla G."/>
            <person name="Ferreira P."/>
            <person name="Barriuso J."/>
            <person name="Kellner H."/>
            <person name="Castanera R."/>
            <person name="Alfaro M."/>
            <person name="Ramirez L."/>
            <person name="Pisabarro A.G."/>
            <person name="Kuo A."/>
            <person name="Tritt A."/>
            <person name="Lipzen A."/>
            <person name="He G."/>
            <person name="Yan M."/>
            <person name="Ng V."/>
            <person name="Cullen D."/>
            <person name="Martin F."/>
            <person name="Rosso M.-N."/>
            <person name="Henrissat B."/>
            <person name="Hibbett D."/>
            <person name="Martinez A.T."/>
            <person name="Grigoriev I.V."/>
        </authorList>
    </citation>
    <scope>NUCLEOTIDE SEQUENCE</scope>
    <source>
        <strain evidence="2">CIRM-BRFM 674</strain>
    </source>
</reference>
<protein>
    <recommendedName>
        <fullName evidence="1">F-box domain-containing protein</fullName>
    </recommendedName>
</protein>
<evidence type="ECO:0000313" key="3">
    <source>
        <dbReference type="Proteomes" id="UP000807469"/>
    </source>
</evidence>
<organism evidence="2 3">
    <name type="scientific">Pholiota conissans</name>
    <dbReference type="NCBI Taxonomy" id="109636"/>
    <lineage>
        <taxon>Eukaryota</taxon>
        <taxon>Fungi</taxon>
        <taxon>Dikarya</taxon>
        <taxon>Basidiomycota</taxon>
        <taxon>Agaricomycotina</taxon>
        <taxon>Agaricomycetes</taxon>
        <taxon>Agaricomycetidae</taxon>
        <taxon>Agaricales</taxon>
        <taxon>Agaricineae</taxon>
        <taxon>Strophariaceae</taxon>
        <taxon>Pholiota</taxon>
    </lineage>
</organism>
<feature type="domain" description="F-box" evidence="1">
    <location>
        <begin position="86"/>
        <end position="141"/>
    </location>
</feature>
<dbReference type="OrthoDB" id="2767786at2759"/>
<comment type="caution">
    <text evidence="2">The sequence shown here is derived from an EMBL/GenBank/DDBJ whole genome shotgun (WGS) entry which is preliminary data.</text>
</comment>
<dbReference type="Proteomes" id="UP000807469">
    <property type="component" value="Unassembled WGS sequence"/>
</dbReference>
<dbReference type="InterPro" id="IPR036047">
    <property type="entry name" value="F-box-like_dom_sf"/>
</dbReference>
<evidence type="ECO:0000313" key="2">
    <source>
        <dbReference type="EMBL" id="KAF9482391.1"/>
    </source>
</evidence>
<sequence>MYGRISLQDDISIGEAFRHINEAIERHQTTIDQHKTTIVQHKTTIEQHRATILALQSEIDDLESKSRVHQASILALKSQSNDYTPISQLPSEVLCRIFSFAQRNDNGRMLPYSAWTRLTHVIRRWRDVAINSSILWTEPHFGNIRWCEEAFRRSKDAGLVINISGSAREHREAVRFALRHTAHIRGLYIYDTKDVGHSVWNRLCYEFVKTAPRLEFLHLAFVSGSKYRRTFGAIREPYPFYKRVSEDTLKVKLQRLRSISLIFYDNWDSQKLFHPALVRLIIHDSNPTGEQFILAMKEMPYLEYLHLIFALPIITHQSESFFAINGIHLSRLQALYIVAMIPQEVEIFFRLVTFPPDATVKVDCFSNEFSTVECINVITAISRSYSNKFRCPRFRTLDLEHPTSYTDEPGLDDCFQFRLYRDVFPNHTIINNLSTDTDVDVRDFNLDLYFEWPIQKSKPLLDMKLIIHCVFNLFPLLDIQQAYLDIANPLHEDEDVVLLNPNTLLDTFGRLPDLQTFITGTYACKTFIEALGLGFVEHNYFPKLSSICLHKPRIGNGRSAPNPIAVEIESLQNCLVQRYKNNAEIQNFTLVSPVGLGPRMSAEILEKMVLDAVQDAKGYTQPDLKELHSAEPTRFSN</sequence>
<dbReference type="SUPFAM" id="SSF81383">
    <property type="entry name" value="F-box domain"/>
    <property type="match status" value="1"/>
</dbReference>
<name>A0A9P6CW09_9AGAR</name>
<dbReference type="Pfam" id="PF12937">
    <property type="entry name" value="F-box-like"/>
    <property type="match status" value="1"/>
</dbReference>
<dbReference type="InterPro" id="IPR001810">
    <property type="entry name" value="F-box_dom"/>
</dbReference>
<accession>A0A9P6CW09</accession>